<feature type="domain" description="General stress protein 17M-like" evidence="1">
    <location>
        <begin position="10"/>
        <end position="79"/>
    </location>
</feature>
<dbReference type="InterPro" id="IPR025889">
    <property type="entry name" value="GSP17M-like_dom"/>
</dbReference>
<dbReference type="EMBL" id="DSRU01000139">
    <property type="protein sequence ID" value="HFM98042.1"/>
    <property type="molecule type" value="Genomic_DNA"/>
</dbReference>
<reference evidence="2" key="1">
    <citation type="journal article" date="2020" name="mSystems">
        <title>Genome- and Community-Level Interaction Insights into Carbon Utilization and Element Cycling Functions of Hydrothermarchaeota in Hydrothermal Sediment.</title>
        <authorList>
            <person name="Zhou Z."/>
            <person name="Liu Y."/>
            <person name="Xu W."/>
            <person name="Pan J."/>
            <person name="Luo Z.H."/>
            <person name="Li M."/>
        </authorList>
    </citation>
    <scope>NUCLEOTIDE SEQUENCE [LARGE SCALE GENOMIC DNA]</scope>
    <source>
        <strain evidence="2">SpSt-418</strain>
    </source>
</reference>
<evidence type="ECO:0000313" key="2">
    <source>
        <dbReference type="EMBL" id="HFM98042.1"/>
    </source>
</evidence>
<evidence type="ECO:0000259" key="1">
    <source>
        <dbReference type="Pfam" id="PF11181"/>
    </source>
</evidence>
<name>A0A7C3KFJ1_9CYAN</name>
<gene>
    <name evidence="2" type="ORF">ENR64_09865</name>
</gene>
<proteinExistence type="predicted"/>
<dbReference type="Pfam" id="PF11181">
    <property type="entry name" value="YflT"/>
    <property type="match status" value="1"/>
</dbReference>
<dbReference type="PANTHER" id="PTHR36109:SF2">
    <property type="entry name" value="MEMBRANE PROTEIN"/>
    <property type="match status" value="1"/>
</dbReference>
<comment type="caution">
    <text evidence="2">The sequence shown here is derived from an EMBL/GenBank/DDBJ whole genome shotgun (WGS) entry which is preliminary data.</text>
</comment>
<dbReference type="AlphaFoldDB" id="A0A7C3KFJ1"/>
<organism evidence="2">
    <name type="scientific">Oscillatoriales cyanobacterium SpSt-418</name>
    <dbReference type="NCBI Taxonomy" id="2282169"/>
    <lineage>
        <taxon>Bacteria</taxon>
        <taxon>Bacillati</taxon>
        <taxon>Cyanobacteriota</taxon>
        <taxon>Cyanophyceae</taxon>
        <taxon>Oscillatoriophycideae</taxon>
        <taxon>Oscillatoriales</taxon>
    </lineage>
</organism>
<protein>
    <recommendedName>
        <fullName evidence="1">General stress protein 17M-like domain-containing protein</fullName>
    </recommendedName>
</protein>
<accession>A0A7C3KFJ1</accession>
<dbReference type="InterPro" id="IPR052948">
    <property type="entry name" value="Low_temp-induced_all0457"/>
</dbReference>
<sequence length="111" mass="11318">MYTNDLRRAVGLFASRQDAEAALSRLRDSGFNMDQVSVVARNSDTQDVAGKRVDQDKDEQVKGGAGAGAVAGATTGGLIGLIGSLGVLAIPGVGPVAEVGIVLAEILQHSQ</sequence>
<dbReference type="PANTHER" id="PTHR36109">
    <property type="entry name" value="MEMBRANE PROTEIN-RELATED"/>
    <property type="match status" value="1"/>
</dbReference>